<evidence type="ECO:0000313" key="2">
    <source>
        <dbReference type="Proteomes" id="UP000005709"/>
    </source>
</evidence>
<keyword evidence="2" id="KW-1185">Reference proteome</keyword>
<organism evidence="1 2">
    <name type="scientific">Campylobacter gracilis RM3268</name>
    <dbReference type="NCBI Taxonomy" id="553220"/>
    <lineage>
        <taxon>Bacteria</taxon>
        <taxon>Pseudomonadati</taxon>
        <taxon>Campylobacterota</taxon>
        <taxon>Epsilonproteobacteria</taxon>
        <taxon>Campylobacterales</taxon>
        <taxon>Campylobacteraceae</taxon>
        <taxon>Campylobacter</taxon>
    </lineage>
</organism>
<evidence type="ECO:0000313" key="1">
    <source>
        <dbReference type="EMBL" id="EEV16862.1"/>
    </source>
</evidence>
<dbReference type="Proteomes" id="UP000005709">
    <property type="component" value="Unassembled WGS sequence"/>
</dbReference>
<protein>
    <submittedName>
        <fullName evidence="1">Uncharacterized protein</fullName>
    </submittedName>
</protein>
<accession>C8PIV7</accession>
<dbReference type="EMBL" id="ACYG01000027">
    <property type="protein sequence ID" value="EEV16862.1"/>
    <property type="molecule type" value="Genomic_DNA"/>
</dbReference>
<sequence length="43" mass="5327">MALKFGLKFRLQNFTLKFHFKISNSRFEVKFHSTEFTVRNFKR</sequence>
<proteinExistence type="predicted"/>
<reference evidence="1 2" key="1">
    <citation type="submission" date="2009-07" db="EMBL/GenBank/DDBJ databases">
        <authorList>
            <person name="Madupu R."/>
            <person name="Sebastian Y."/>
            <person name="Durkin A.S."/>
            <person name="Torralba M."/>
            <person name="Methe B."/>
            <person name="Sutton G.G."/>
            <person name="Strausberg R.L."/>
            <person name="Nelson K.E."/>
        </authorList>
    </citation>
    <scope>NUCLEOTIDE SEQUENCE [LARGE SCALE GENOMIC DNA]</scope>
    <source>
        <strain evidence="1 2">RM3268</strain>
    </source>
</reference>
<name>C8PIV7_9BACT</name>
<gene>
    <name evidence="1" type="ORF">CAMGR0001_1155</name>
</gene>
<comment type="caution">
    <text evidence="1">The sequence shown here is derived from an EMBL/GenBank/DDBJ whole genome shotgun (WGS) entry which is preliminary data.</text>
</comment>
<dbReference type="AlphaFoldDB" id="C8PIV7"/>